<evidence type="ECO:0000256" key="1">
    <source>
        <dbReference type="SAM" id="MobiDB-lite"/>
    </source>
</evidence>
<sequence>MNVNRSGGWASVLSISSDEEVGRGYIESSASVATLAFISSIAFTSAAAIAALKARPYLVAPFVTTASAPPTPQPHASISTNTARTSPATPTRRRIAPENDLDLVEDLGVALAQIEDPQTLTKNKSHRFFWRKATCLPAS</sequence>
<feature type="region of interest" description="Disordered" evidence="1">
    <location>
        <begin position="68"/>
        <end position="97"/>
    </location>
</feature>
<dbReference type="Proteomes" id="UP000000304">
    <property type="component" value="Unassembled WGS sequence"/>
</dbReference>
<dbReference type="PhylomeDB" id="B4NUZ8"/>
<gene>
    <name evidence="3" type="primary">Dsim\GD23464</name>
    <name evidence="3" type="ORF">Dsim_GD23464</name>
</gene>
<feature type="compositionally biased region" description="Polar residues" evidence="1">
    <location>
        <begin position="68"/>
        <end position="81"/>
    </location>
</feature>
<accession>B4NUZ8</accession>
<feature type="transmembrane region" description="Helical" evidence="2">
    <location>
        <begin position="32"/>
        <end position="52"/>
    </location>
</feature>
<dbReference type="HOGENOM" id="CLU_1847257_0_0_1"/>
<keyword evidence="2" id="KW-0472">Membrane</keyword>
<dbReference type="EMBL" id="CH985042">
    <property type="protein sequence ID" value="EDX16268.1"/>
    <property type="molecule type" value="Genomic_DNA"/>
</dbReference>
<reference evidence="3 4" key="1">
    <citation type="journal article" date="2007" name="Nature">
        <title>Evolution of genes and genomes on the Drosophila phylogeny.</title>
        <authorList>
            <consortium name="Drosophila 12 Genomes Consortium"/>
            <person name="Clark A.G."/>
            <person name="Eisen M.B."/>
            <person name="Smith D.R."/>
            <person name="Bergman C.M."/>
            <person name="Oliver B."/>
            <person name="Markow T.A."/>
            <person name="Kaufman T.C."/>
            <person name="Kellis M."/>
            <person name="Gelbart W."/>
            <person name="Iyer V.N."/>
            <person name="Pollard D.A."/>
            <person name="Sackton T.B."/>
            <person name="Larracuente A.M."/>
            <person name="Singh N.D."/>
            <person name="Abad J.P."/>
            <person name="Abt D.N."/>
            <person name="Adryan B."/>
            <person name="Aguade M."/>
            <person name="Akashi H."/>
            <person name="Anderson W.W."/>
            <person name="Aquadro C.F."/>
            <person name="Ardell D.H."/>
            <person name="Arguello R."/>
            <person name="Artieri C.G."/>
            <person name="Barbash D.A."/>
            <person name="Barker D."/>
            <person name="Barsanti P."/>
            <person name="Batterham P."/>
            <person name="Batzoglou S."/>
            <person name="Begun D."/>
            <person name="Bhutkar A."/>
            <person name="Blanco E."/>
            <person name="Bosak S.A."/>
            <person name="Bradley R.K."/>
            <person name="Brand A.D."/>
            <person name="Brent M.R."/>
            <person name="Brooks A.N."/>
            <person name="Brown R.H."/>
            <person name="Butlin R.K."/>
            <person name="Caggese C."/>
            <person name="Calvi B.R."/>
            <person name="Bernardo de Carvalho A."/>
            <person name="Caspi A."/>
            <person name="Castrezana S."/>
            <person name="Celniker S.E."/>
            <person name="Chang J.L."/>
            <person name="Chapple C."/>
            <person name="Chatterji S."/>
            <person name="Chinwalla A."/>
            <person name="Civetta A."/>
            <person name="Clifton S.W."/>
            <person name="Comeron J.M."/>
            <person name="Costello J.C."/>
            <person name="Coyne J.A."/>
            <person name="Daub J."/>
            <person name="David R.G."/>
            <person name="Delcher A.L."/>
            <person name="Delehaunty K."/>
            <person name="Do C.B."/>
            <person name="Ebling H."/>
            <person name="Edwards K."/>
            <person name="Eickbush T."/>
            <person name="Evans J.D."/>
            <person name="Filipski A."/>
            <person name="Findeiss S."/>
            <person name="Freyhult E."/>
            <person name="Fulton L."/>
            <person name="Fulton R."/>
            <person name="Garcia A.C."/>
            <person name="Gardiner A."/>
            <person name="Garfield D.A."/>
            <person name="Garvin B.E."/>
            <person name="Gibson G."/>
            <person name="Gilbert D."/>
            <person name="Gnerre S."/>
            <person name="Godfrey J."/>
            <person name="Good R."/>
            <person name="Gotea V."/>
            <person name="Gravely B."/>
            <person name="Greenberg A.J."/>
            <person name="Griffiths-Jones S."/>
            <person name="Gross S."/>
            <person name="Guigo R."/>
            <person name="Gustafson E.A."/>
            <person name="Haerty W."/>
            <person name="Hahn M.W."/>
            <person name="Halligan D.L."/>
            <person name="Halpern A.L."/>
            <person name="Halter G.M."/>
            <person name="Han M.V."/>
            <person name="Heger A."/>
            <person name="Hillier L."/>
            <person name="Hinrichs A.S."/>
            <person name="Holmes I."/>
            <person name="Hoskins R.A."/>
            <person name="Hubisz M.J."/>
            <person name="Hultmark D."/>
            <person name="Huntley M.A."/>
            <person name="Jaffe D.B."/>
            <person name="Jagadeeshan S."/>
            <person name="Jeck W.R."/>
            <person name="Johnson J."/>
            <person name="Jones C.D."/>
            <person name="Jordan W.C."/>
            <person name="Karpen G.H."/>
            <person name="Kataoka E."/>
            <person name="Keightley P.D."/>
            <person name="Kheradpour P."/>
            <person name="Kirkness E.F."/>
            <person name="Koerich L.B."/>
            <person name="Kristiansen K."/>
            <person name="Kudrna D."/>
            <person name="Kulathinal R.J."/>
            <person name="Kumar S."/>
            <person name="Kwok R."/>
            <person name="Lander E."/>
            <person name="Langley C.H."/>
            <person name="Lapoint R."/>
            <person name="Lazzaro B.P."/>
            <person name="Lee S.J."/>
            <person name="Levesque L."/>
            <person name="Li R."/>
            <person name="Lin C.F."/>
            <person name="Lin M.F."/>
            <person name="Lindblad-Toh K."/>
            <person name="Llopart A."/>
            <person name="Long M."/>
            <person name="Low L."/>
            <person name="Lozovsky E."/>
            <person name="Lu J."/>
            <person name="Luo M."/>
            <person name="Machado C.A."/>
            <person name="Makalowski W."/>
            <person name="Marzo M."/>
            <person name="Matsuda M."/>
            <person name="Matzkin L."/>
            <person name="McAllister B."/>
            <person name="McBride C.S."/>
            <person name="McKernan B."/>
            <person name="McKernan K."/>
            <person name="Mendez-Lago M."/>
            <person name="Minx P."/>
            <person name="Mollenhauer M.U."/>
            <person name="Montooth K."/>
            <person name="Mount S.M."/>
            <person name="Mu X."/>
            <person name="Myers E."/>
            <person name="Negre B."/>
            <person name="Newfeld S."/>
            <person name="Nielsen R."/>
            <person name="Noor M.A."/>
            <person name="O'Grady P."/>
            <person name="Pachter L."/>
            <person name="Papaceit M."/>
            <person name="Parisi M.J."/>
            <person name="Parisi M."/>
            <person name="Parts L."/>
            <person name="Pedersen J.S."/>
            <person name="Pesole G."/>
            <person name="Phillippy A.M."/>
            <person name="Ponting C.P."/>
            <person name="Pop M."/>
            <person name="Porcelli D."/>
            <person name="Powell J.R."/>
            <person name="Prohaska S."/>
            <person name="Pruitt K."/>
            <person name="Puig M."/>
            <person name="Quesneville H."/>
            <person name="Ram K.R."/>
            <person name="Rand D."/>
            <person name="Rasmussen M.D."/>
            <person name="Reed L.K."/>
            <person name="Reenan R."/>
            <person name="Reily A."/>
            <person name="Remington K.A."/>
            <person name="Rieger T.T."/>
            <person name="Ritchie M.G."/>
            <person name="Robin C."/>
            <person name="Rogers Y.H."/>
            <person name="Rohde C."/>
            <person name="Rozas J."/>
            <person name="Rubenfield M.J."/>
            <person name="Ruiz A."/>
            <person name="Russo S."/>
            <person name="Salzberg S.L."/>
            <person name="Sanchez-Gracia A."/>
            <person name="Saranga D.J."/>
            <person name="Sato H."/>
            <person name="Schaeffer S.W."/>
            <person name="Schatz M.C."/>
            <person name="Schlenke T."/>
            <person name="Schwartz R."/>
            <person name="Segarra C."/>
            <person name="Singh R.S."/>
            <person name="Sirot L."/>
            <person name="Sirota M."/>
            <person name="Sisneros N.B."/>
            <person name="Smith C.D."/>
            <person name="Smith T.F."/>
            <person name="Spieth J."/>
            <person name="Stage D.E."/>
            <person name="Stark A."/>
            <person name="Stephan W."/>
            <person name="Strausberg R.L."/>
            <person name="Strempel S."/>
            <person name="Sturgill D."/>
            <person name="Sutton G."/>
            <person name="Sutton G.G."/>
            <person name="Tao W."/>
            <person name="Teichmann S."/>
            <person name="Tobari Y.N."/>
            <person name="Tomimura Y."/>
            <person name="Tsolas J.M."/>
            <person name="Valente V.L."/>
            <person name="Venter E."/>
            <person name="Venter J.C."/>
            <person name="Vicario S."/>
            <person name="Vieira F.G."/>
            <person name="Vilella A.J."/>
            <person name="Villasante A."/>
            <person name="Walenz B."/>
            <person name="Wang J."/>
            <person name="Wasserman M."/>
            <person name="Watts T."/>
            <person name="Wilson D."/>
            <person name="Wilson R.K."/>
            <person name="Wing R.A."/>
            <person name="Wolfner M.F."/>
            <person name="Wong A."/>
            <person name="Wong G.K."/>
            <person name="Wu C.I."/>
            <person name="Wu G."/>
            <person name="Yamamoto D."/>
            <person name="Yang H.P."/>
            <person name="Yang S.P."/>
            <person name="Yorke J.A."/>
            <person name="Yoshida K."/>
            <person name="Zdobnov E."/>
            <person name="Zhang P."/>
            <person name="Zhang Y."/>
            <person name="Zimin A.V."/>
            <person name="Baldwin J."/>
            <person name="Abdouelleil A."/>
            <person name="Abdulkadir J."/>
            <person name="Abebe A."/>
            <person name="Abera B."/>
            <person name="Abreu J."/>
            <person name="Acer S.C."/>
            <person name="Aftuck L."/>
            <person name="Alexander A."/>
            <person name="An P."/>
            <person name="Anderson E."/>
            <person name="Anderson S."/>
            <person name="Arachi H."/>
            <person name="Azer M."/>
            <person name="Bachantsang P."/>
            <person name="Barry A."/>
            <person name="Bayul T."/>
            <person name="Berlin A."/>
            <person name="Bessette D."/>
            <person name="Bloom T."/>
            <person name="Blye J."/>
            <person name="Boguslavskiy L."/>
            <person name="Bonnet C."/>
            <person name="Boukhgalter B."/>
            <person name="Bourzgui I."/>
            <person name="Brown A."/>
            <person name="Cahill P."/>
            <person name="Channer S."/>
            <person name="Cheshatsang Y."/>
            <person name="Chuda L."/>
            <person name="Citroen M."/>
            <person name="Collymore A."/>
            <person name="Cooke P."/>
            <person name="Costello M."/>
            <person name="D'Aco K."/>
            <person name="Daza R."/>
            <person name="De Haan G."/>
            <person name="DeGray S."/>
            <person name="DeMaso C."/>
            <person name="Dhargay N."/>
            <person name="Dooley K."/>
            <person name="Dooley E."/>
            <person name="Doricent M."/>
            <person name="Dorje P."/>
            <person name="Dorjee K."/>
            <person name="Dupes A."/>
            <person name="Elong R."/>
            <person name="Falk J."/>
            <person name="Farina A."/>
            <person name="Faro S."/>
            <person name="Ferguson D."/>
            <person name="Fisher S."/>
            <person name="Foley C.D."/>
            <person name="Franke A."/>
            <person name="Friedrich D."/>
            <person name="Gadbois L."/>
            <person name="Gearin G."/>
            <person name="Gearin C.R."/>
            <person name="Giannoukos G."/>
            <person name="Goode T."/>
            <person name="Graham J."/>
            <person name="Grandbois E."/>
            <person name="Grewal S."/>
            <person name="Gyaltsen K."/>
            <person name="Hafez N."/>
            <person name="Hagos B."/>
            <person name="Hall J."/>
            <person name="Henson C."/>
            <person name="Hollinger A."/>
            <person name="Honan T."/>
            <person name="Huard M.D."/>
            <person name="Hughes L."/>
            <person name="Hurhula B."/>
            <person name="Husby M.E."/>
            <person name="Kamat A."/>
            <person name="Kanga B."/>
            <person name="Kashin S."/>
            <person name="Khazanovich D."/>
            <person name="Kisner P."/>
            <person name="Lance K."/>
            <person name="Lara M."/>
            <person name="Lee W."/>
            <person name="Lennon N."/>
            <person name="Letendre F."/>
            <person name="LeVine R."/>
            <person name="Lipovsky A."/>
            <person name="Liu X."/>
            <person name="Liu J."/>
            <person name="Liu S."/>
            <person name="Lokyitsang T."/>
            <person name="Lokyitsang Y."/>
            <person name="Lubonja R."/>
            <person name="Lui A."/>
            <person name="MacDonald P."/>
            <person name="Magnisalis V."/>
            <person name="Maru K."/>
            <person name="Matthews C."/>
            <person name="McCusker W."/>
            <person name="McDonough S."/>
            <person name="Mehta T."/>
            <person name="Meldrim J."/>
            <person name="Meneus L."/>
            <person name="Mihai O."/>
            <person name="Mihalev A."/>
            <person name="Mihova T."/>
            <person name="Mittelman R."/>
            <person name="Mlenga V."/>
            <person name="Montmayeur A."/>
            <person name="Mulrain L."/>
            <person name="Navidi A."/>
            <person name="Naylor J."/>
            <person name="Negash T."/>
            <person name="Nguyen T."/>
            <person name="Nguyen N."/>
            <person name="Nicol R."/>
            <person name="Norbu C."/>
            <person name="Norbu N."/>
            <person name="Novod N."/>
            <person name="O'Neill B."/>
            <person name="Osman S."/>
            <person name="Markiewicz E."/>
            <person name="Oyono O.L."/>
            <person name="Patti C."/>
            <person name="Phunkhang P."/>
            <person name="Pierre F."/>
            <person name="Priest M."/>
            <person name="Raghuraman S."/>
            <person name="Rege F."/>
            <person name="Reyes R."/>
            <person name="Rise C."/>
            <person name="Rogov P."/>
            <person name="Ross K."/>
            <person name="Ryan E."/>
            <person name="Settipalli S."/>
            <person name="Shea T."/>
            <person name="Sherpa N."/>
            <person name="Shi L."/>
            <person name="Shih D."/>
            <person name="Sparrow T."/>
            <person name="Spaulding J."/>
            <person name="Stalker J."/>
            <person name="Stange-Thomann N."/>
            <person name="Stavropoulos S."/>
            <person name="Stone C."/>
            <person name="Strader C."/>
            <person name="Tesfaye S."/>
            <person name="Thomson T."/>
            <person name="Thoulutsang Y."/>
            <person name="Thoulutsang D."/>
            <person name="Topham K."/>
            <person name="Topping I."/>
            <person name="Tsamla T."/>
            <person name="Vassiliev H."/>
            <person name="Vo A."/>
            <person name="Wangchuk T."/>
            <person name="Wangdi T."/>
            <person name="Weiand M."/>
            <person name="Wilkinson J."/>
            <person name="Wilson A."/>
            <person name="Yadav S."/>
            <person name="Young G."/>
            <person name="Yu Q."/>
            <person name="Zembek L."/>
            <person name="Zhong D."/>
            <person name="Zimmer A."/>
            <person name="Zwirko Z."/>
            <person name="Jaffe D.B."/>
            <person name="Alvarez P."/>
            <person name="Brockman W."/>
            <person name="Butler J."/>
            <person name="Chin C."/>
            <person name="Gnerre S."/>
            <person name="Grabherr M."/>
            <person name="Kleber M."/>
            <person name="Mauceli E."/>
            <person name="MacCallum I."/>
        </authorList>
    </citation>
    <scope>NUCLEOTIDE SEQUENCE [LARGE SCALE GENOMIC DNA]</scope>
    <source>
        <strain evidence="4">white501</strain>
    </source>
</reference>
<keyword evidence="2" id="KW-0812">Transmembrane</keyword>
<evidence type="ECO:0000256" key="2">
    <source>
        <dbReference type="SAM" id="Phobius"/>
    </source>
</evidence>
<keyword evidence="4" id="KW-1185">Reference proteome</keyword>
<keyword evidence="2" id="KW-1133">Transmembrane helix</keyword>
<name>B4NUZ8_DROSI</name>
<evidence type="ECO:0000313" key="4">
    <source>
        <dbReference type="Proteomes" id="UP000000304"/>
    </source>
</evidence>
<dbReference type="AlphaFoldDB" id="B4NUZ8"/>
<protein>
    <submittedName>
        <fullName evidence="3">GD23464</fullName>
    </submittedName>
</protein>
<evidence type="ECO:0000313" key="3">
    <source>
        <dbReference type="EMBL" id="EDX16268.1"/>
    </source>
</evidence>
<organism evidence="3 4">
    <name type="scientific">Drosophila simulans</name>
    <name type="common">Fruit fly</name>
    <dbReference type="NCBI Taxonomy" id="7240"/>
    <lineage>
        <taxon>Eukaryota</taxon>
        <taxon>Metazoa</taxon>
        <taxon>Ecdysozoa</taxon>
        <taxon>Arthropoda</taxon>
        <taxon>Hexapoda</taxon>
        <taxon>Insecta</taxon>
        <taxon>Pterygota</taxon>
        <taxon>Neoptera</taxon>
        <taxon>Endopterygota</taxon>
        <taxon>Diptera</taxon>
        <taxon>Brachycera</taxon>
        <taxon>Muscomorpha</taxon>
        <taxon>Ephydroidea</taxon>
        <taxon>Drosophilidae</taxon>
        <taxon>Drosophila</taxon>
        <taxon>Sophophora</taxon>
    </lineage>
</organism>
<proteinExistence type="predicted"/>